<dbReference type="Proteomes" id="UP000275473">
    <property type="component" value="Unassembled WGS sequence"/>
</dbReference>
<accession>A0A3M8P3C2</accession>
<dbReference type="AlphaFoldDB" id="A0A3M8P3C2"/>
<dbReference type="OrthoDB" id="9783078at2"/>
<dbReference type="EMBL" id="RIAX01000019">
    <property type="protein sequence ID" value="RNF38218.1"/>
    <property type="molecule type" value="Genomic_DNA"/>
</dbReference>
<evidence type="ECO:0000313" key="2">
    <source>
        <dbReference type="Proteomes" id="UP000275473"/>
    </source>
</evidence>
<proteinExistence type="predicted"/>
<dbReference type="RefSeq" id="WP_123166569.1">
    <property type="nucleotide sequence ID" value="NZ_RIAX01000019.1"/>
</dbReference>
<reference evidence="1 2" key="1">
    <citation type="journal article" date="2018" name="Int. J. Syst. Evol. Microbiol.">
        <title>Planococcus salinus sp. nov., a moderately halophilic bacterium isolated from a saline-alkali soil.</title>
        <authorList>
            <person name="Gan L."/>
        </authorList>
    </citation>
    <scope>NUCLEOTIDE SEQUENCE [LARGE SCALE GENOMIC DNA]</scope>
    <source>
        <strain evidence="1 2">LCB217</strain>
    </source>
</reference>
<protein>
    <submittedName>
        <fullName evidence="1">DUF4139 domain-containing protein</fullName>
    </submittedName>
</protein>
<keyword evidence="2" id="KW-1185">Reference proteome</keyword>
<sequence length="434" mass="49575">MRFQSTLEDRKSLRLTIYTGGFGVVKEVRRITTAGEVDEVQFLDVAEQIETDSILVRGLEVLEQNYDDDLVSGRKLLKKFIGEVVTVRNPELGEEIQIRLLHVADDMIGERIDTKEIMINPSGELILPSLPDGLSAKPALIWKVVPAQMDGDVQVSYLTQGVEWQANYAAEIAGNQLNLTGWVKLQNRAGTHFINAKIKLIAGDGRRREILRKNLEPVIMESMSNEQPFDERSFADYHAYTIERPVTVLNEQTKQISFLKMEGASFRKIYKVGPFSQRAEMVLEIDNTAANQLGIPLPKGLIKVYEQDVDGEMEFVGEDVLEHTSKEEKLKLTIGNAFDIVSDSREKKRIKQGGFEYVTHEYRLKNRKGENVRVDIEHVVSERIWEMESSTHDYEIKHSSELEFRVRLAADKSALVEFTYKVDKRKSEQAEKKK</sequence>
<organism evidence="1 2">
    <name type="scientific">Planococcus salinus</name>
    <dbReference type="NCBI Taxonomy" id="1848460"/>
    <lineage>
        <taxon>Bacteria</taxon>
        <taxon>Bacillati</taxon>
        <taxon>Bacillota</taxon>
        <taxon>Bacilli</taxon>
        <taxon>Bacillales</taxon>
        <taxon>Caryophanaceae</taxon>
        <taxon>Planococcus</taxon>
    </lineage>
</organism>
<dbReference type="PANTHER" id="PTHR38075">
    <property type="entry name" value="DUF4139 DOMAIN-CONTAINING PROTEIN"/>
    <property type="match status" value="1"/>
</dbReference>
<gene>
    <name evidence="1" type="ORF">EEX84_15560</name>
</gene>
<comment type="caution">
    <text evidence="1">The sequence shown here is derived from an EMBL/GenBank/DDBJ whole genome shotgun (WGS) entry which is preliminary data.</text>
</comment>
<name>A0A3M8P3C2_9BACL</name>
<dbReference type="PANTHER" id="PTHR38075:SF1">
    <property type="entry name" value="DUF4139 DOMAIN-CONTAINING PROTEIN"/>
    <property type="match status" value="1"/>
</dbReference>
<evidence type="ECO:0000313" key="1">
    <source>
        <dbReference type="EMBL" id="RNF38218.1"/>
    </source>
</evidence>